<evidence type="ECO:0000256" key="7">
    <source>
        <dbReference type="ARBA" id="ARBA00023012"/>
    </source>
</evidence>
<dbReference type="AlphaFoldDB" id="E0NNX8"/>
<dbReference type="SUPFAM" id="SSF55874">
    <property type="entry name" value="ATPase domain of HSP90 chaperone/DNA topoisomerase II/histidine kinase"/>
    <property type="match status" value="1"/>
</dbReference>
<dbReference type="GO" id="GO:0016036">
    <property type="term" value="P:cellular response to phosphate starvation"/>
    <property type="evidence" value="ECO:0007669"/>
    <property type="project" value="TreeGrafter"/>
</dbReference>
<keyword evidence="4" id="KW-0597">Phosphoprotein</keyword>
<reference evidence="11 12" key="1">
    <citation type="submission" date="2010-07" db="EMBL/GenBank/DDBJ databases">
        <authorList>
            <person name="Muzny D."/>
            <person name="Qin X."/>
            <person name="Deng J."/>
            <person name="Jiang H."/>
            <person name="Liu Y."/>
            <person name="Qu J."/>
            <person name="Song X.-Z."/>
            <person name="Zhang L."/>
            <person name="Thornton R."/>
            <person name="Coyle M."/>
            <person name="Francisco L."/>
            <person name="Jackson L."/>
            <person name="Javaid M."/>
            <person name="Korchina V."/>
            <person name="Kovar C."/>
            <person name="Mata R."/>
            <person name="Mathew T."/>
            <person name="Ngo R."/>
            <person name="Nguyen L."/>
            <person name="Nguyen N."/>
            <person name="Okwuonu G."/>
            <person name="Ongeri F."/>
            <person name="Pham C."/>
            <person name="Simmons D."/>
            <person name="Wilczek-Boney K."/>
            <person name="Hale W."/>
            <person name="Jakkamsetti A."/>
            <person name="Pham P."/>
            <person name="Ruth R."/>
            <person name="San Lucas F."/>
            <person name="Warren J."/>
            <person name="Zhang J."/>
            <person name="Zhao Z."/>
            <person name="Zhou C."/>
            <person name="Zhu D."/>
            <person name="Lee S."/>
            <person name="Bess C."/>
            <person name="Blankenburg K."/>
            <person name="Forbes L."/>
            <person name="Fu Q."/>
            <person name="Gubbala S."/>
            <person name="Hirani K."/>
            <person name="Jayaseelan J.C."/>
            <person name="Lara F."/>
            <person name="Munidasa M."/>
            <person name="Palculict T."/>
            <person name="Patil S."/>
            <person name="Pu L.-L."/>
            <person name="Saada N."/>
            <person name="Tang L."/>
            <person name="Weissenberger G."/>
            <person name="Zhu Y."/>
            <person name="Hemphill L."/>
            <person name="Shang Y."/>
            <person name="Youmans B."/>
            <person name="Ayvaz T."/>
            <person name="Ross M."/>
            <person name="Santibanez J."/>
            <person name="Aqrawi P."/>
            <person name="Gross S."/>
            <person name="Joshi V."/>
            <person name="Fowler G."/>
            <person name="Nazareth L."/>
            <person name="Reid J."/>
            <person name="Worley K."/>
            <person name="Petrosino J."/>
            <person name="Highlander S."/>
            <person name="Gibbs R."/>
        </authorList>
    </citation>
    <scope>NUCLEOTIDE SEQUENCE [LARGE SCALE GENOMIC DNA]</scope>
    <source>
        <strain evidence="11 12">ATCC BAA-1640</strain>
    </source>
</reference>
<dbReference type="SMART" id="SM00387">
    <property type="entry name" value="HATPase_c"/>
    <property type="match status" value="1"/>
</dbReference>
<keyword evidence="9" id="KW-1133">Transmembrane helix</keyword>
<dbReference type="SMART" id="SM00388">
    <property type="entry name" value="HisKA"/>
    <property type="match status" value="1"/>
</dbReference>
<evidence type="ECO:0000256" key="8">
    <source>
        <dbReference type="ARBA" id="ARBA00023136"/>
    </source>
</evidence>
<dbReference type="InterPro" id="IPR004358">
    <property type="entry name" value="Sig_transdc_His_kin-like_C"/>
</dbReference>
<comment type="subcellular location">
    <subcellularLocation>
        <location evidence="2">Membrane</location>
    </subcellularLocation>
</comment>
<dbReference type="Gene3D" id="1.10.287.130">
    <property type="match status" value="1"/>
</dbReference>
<gene>
    <name evidence="11" type="primary">phoR</name>
    <name evidence="11" type="ORF">HMPREF9225_1867</name>
</gene>
<evidence type="ECO:0000313" key="12">
    <source>
        <dbReference type="Proteomes" id="UP000003280"/>
    </source>
</evidence>
<dbReference type="Proteomes" id="UP000003280">
    <property type="component" value="Unassembled WGS sequence"/>
</dbReference>
<feature type="domain" description="Histidine kinase" evidence="10">
    <location>
        <begin position="331"/>
        <end position="545"/>
    </location>
</feature>
<dbReference type="GO" id="GO:0004721">
    <property type="term" value="F:phosphoprotein phosphatase activity"/>
    <property type="evidence" value="ECO:0007669"/>
    <property type="project" value="TreeGrafter"/>
</dbReference>
<evidence type="ECO:0000256" key="6">
    <source>
        <dbReference type="ARBA" id="ARBA00022777"/>
    </source>
</evidence>
<dbReference type="GO" id="GO:0000155">
    <property type="term" value="F:phosphorelay sensor kinase activity"/>
    <property type="evidence" value="ECO:0007669"/>
    <property type="project" value="InterPro"/>
</dbReference>
<dbReference type="InterPro" id="IPR003594">
    <property type="entry name" value="HATPase_dom"/>
</dbReference>
<keyword evidence="6 11" id="KW-0418">Kinase</keyword>
<evidence type="ECO:0000256" key="4">
    <source>
        <dbReference type="ARBA" id="ARBA00022553"/>
    </source>
</evidence>
<dbReference type="CDD" id="cd00082">
    <property type="entry name" value="HisKA"/>
    <property type="match status" value="1"/>
</dbReference>
<dbReference type="InterPro" id="IPR005467">
    <property type="entry name" value="His_kinase_dom"/>
</dbReference>
<dbReference type="PANTHER" id="PTHR45453">
    <property type="entry name" value="PHOSPHATE REGULON SENSOR PROTEIN PHOR"/>
    <property type="match status" value="1"/>
</dbReference>
<evidence type="ECO:0000256" key="1">
    <source>
        <dbReference type="ARBA" id="ARBA00000085"/>
    </source>
</evidence>
<dbReference type="Pfam" id="PF00512">
    <property type="entry name" value="HisKA"/>
    <property type="match status" value="1"/>
</dbReference>
<dbReference type="PANTHER" id="PTHR45453:SF1">
    <property type="entry name" value="PHOSPHATE REGULON SENSOR PROTEIN PHOR"/>
    <property type="match status" value="1"/>
</dbReference>
<keyword evidence="7" id="KW-0902">Two-component regulatory system</keyword>
<evidence type="ECO:0000313" key="11">
    <source>
        <dbReference type="EMBL" id="EFM24446.1"/>
    </source>
</evidence>
<keyword evidence="12" id="KW-1185">Reference proteome</keyword>
<proteinExistence type="predicted"/>
<dbReference type="EC" id="2.7.13.3" evidence="3"/>
<comment type="caution">
    <text evidence="11">The sequence shown here is derived from an EMBL/GenBank/DDBJ whole genome shotgun (WGS) entry which is preliminary data.</text>
</comment>
<organism evidence="11 12">
    <name type="scientific">Peptoniphilus duerdenii ATCC BAA-1640</name>
    <dbReference type="NCBI Taxonomy" id="862517"/>
    <lineage>
        <taxon>Bacteria</taxon>
        <taxon>Bacillati</taxon>
        <taxon>Bacillota</taxon>
        <taxon>Tissierellia</taxon>
        <taxon>Tissierellales</taxon>
        <taxon>Peptoniphilaceae</taxon>
        <taxon>Peptoniphilus</taxon>
    </lineage>
</organism>
<evidence type="ECO:0000256" key="3">
    <source>
        <dbReference type="ARBA" id="ARBA00012438"/>
    </source>
</evidence>
<feature type="transmembrane region" description="Helical" evidence="9">
    <location>
        <begin position="12"/>
        <end position="32"/>
    </location>
</feature>
<dbReference type="InterPro" id="IPR050351">
    <property type="entry name" value="BphY/WalK/GraS-like"/>
</dbReference>
<dbReference type="InterPro" id="IPR036097">
    <property type="entry name" value="HisK_dim/P_sf"/>
</dbReference>
<protein>
    <recommendedName>
        <fullName evidence="3">histidine kinase</fullName>
        <ecNumber evidence="3">2.7.13.3</ecNumber>
    </recommendedName>
</protein>
<evidence type="ECO:0000256" key="2">
    <source>
        <dbReference type="ARBA" id="ARBA00004370"/>
    </source>
</evidence>
<accession>E0NNX8</accession>
<dbReference type="FunFam" id="3.30.565.10:FF:000006">
    <property type="entry name" value="Sensor histidine kinase WalK"/>
    <property type="match status" value="1"/>
</dbReference>
<evidence type="ECO:0000259" key="10">
    <source>
        <dbReference type="PROSITE" id="PS50109"/>
    </source>
</evidence>
<dbReference type="InterPro" id="IPR003661">
    <property type="entry name" value="HisK_dim/P_dom"/>
</dbReference>
<dbReference type="Gene3D" id="3.30.565.10">
    <property type="entry name" value="Histidine kinase-like ATPase, C-terminal domain"/>
    <property type="match status" value="1"/>
</dbReference>
<dbReference type="FunFam" id="1.10.287.130:FF:000001">
    <property type="entry name" value="Two-component sensor histidine kinase"/>
    <property type="match status" value="1"/>
</dbReference>
<comment type="catalytic activity">
    <reaction evidence="1">
        <text>ATP + protein L-histidine = ADP + protein N-phospho-L-histidine.</text>
        <dbReference type="EC" id="2.7.13.3"/>
    </reaction>
</comment>
<feature type="transmembrane region" description="Helical" evidence="9">
    <location>
        <begin position="142"/>
        <end position="165"/>
    </location>
</feature>
<dbReference type="HOGENOM" id="CLU_000445_89_2_9"/>
<dbReference type="PROSITE" id="PS50109">
    <property type="entry name" value="HIS_KIN"/>
    <property type="match status" value="1"/>
</dbReference>
<dbReference type="OrthoDB" id="9813151at2"/>
<evidence type="ECO:0000256" key="5">
    <source>
        <dbReference type="ARBA" id="ARBA00022679"/>
    </source>
</evidence>
<name>E0NNX8_9FIRM</name>
<keyword evidence="5 11" id="KW-0808">Transferase</keyword>
<dbReference type="SUPFAM" id="SSF47384">
    <property type="entry name" value="Homodimeric domain of signal transducing histidine kinase"/>
    <property type="match status" value="1"/>
</dbReference>
<keyword evidence="9" id="KW-0812">Transmembrane</keyword>
<evidence type="ECO:0000256" key="9">
    <source>
        <dbReference type="SAM" id="Phobius"/>
    </source>
</evidence>
<dbReference type="Pfam" id="PF02518">
    <property type="entry name" value="HATPase_c"/>
    <property type="match status" value="1"/>
</dbReference>
<dbReference type="InterPro" id="IPR036890">
    <property type="entry name" value="HATPase_C_sf"/>
</dbReference>
<dbReference type="RefSeq" id="WP_008902642.1">
    <property type="nucleotide sequence ID" value="NZ_GL397071.1"/>
</dbReference>
<dbReference type="PRINTS" id="PR00344">
    <property type="entry name" value="BCTRLSENSOR"/>
</dbReference>
<dbReference type="STRING" id="862517.HMPREF9225_1867"/>
<keyword evidence="8 9" id="KW-0472">Membrane</keyword>
<dbReference type="CDD" id="cd00075">
    <property type="entry name" value="HATPase"/>
    <property type="match status" value="1"/>
</dbReference>
<sequence>MRKKIFNSMVLISVYCLLFTAFFSGLVFYRIYRQNVEKNLKTTTRLIVSQYEMDKTSLERLKAQGLRINLIDSDGKVLYDSEKDSSTFENHRERPEIKDALAKGEGKSIRYSKTLNRDTIYHAMKSDDKIIRVAKEVNSVFSIFRIIFPVEILIVVALFLLSLFISKRITENITEPIKLGVYKHQNLYPELDPYLREIDEKNLELEKLYSIEKSQNDTVEAILTKMKEGLVIFDRSLRLVLINDSAINILKPINSKKGSHILELTNESKILDAVNEGFKGKYIKGEIEIDNKIYEYFISPESESLGGVALLLTDKTYEAGLKLKREEFTSNVTHELKTPLTIISGFAELLKSGNVEEEKIKEFGGIIYKQSTNLQRLIDDLLKISKLEANDAVIIEELSLDELGDEVCDDLAIEIKNKNLNLVKDFDRVKAKVNGEMIKEAMMNLLTNAIKYNRDGGEIEFKIAKEDGFALVQISDNGIGIEEELLDRIFERFYVVDNSRSKKISSTGLGLSIVKHIVEAHGGRIEVTSEIGKGSTFTIYLPLEK</sequence>
<dbReference type="GO" id="GO:0005886">
    <property type="term" value="C:plasma membrane"/>
    <property type="evidence" value="ECO:0007669"/>
    <property type="project" value="TreeGrafter"/>
</dbReference>
<dbReference type="eggNOG" id="COG5002">
    <property type="taxonomic scope" value="Bacteria"/>
</dbReference>
<dbReference type="EMBL" id="AEEH01000053">
    <property type="protein sequence ID" value="EFM24446.1"/>
    <property type="molecule type" value="Genomic_DNA"/>
</dbReference>